<keyword evidence="8 13" id="KW-0819">tRNA processing</keyword>
<evidence type="ECO:0000256" key="9">
    <source>
        <dbReference type="ARBA" id="ARBA00022723"/>
    </source>
</evidence>
<dbReference type="Proteomes" id="UP000655830">
    <property type="component" value="Unassembled WGS sequence"/>
</dbReference>
<gene>
    <name evidence="13 15" type="primary">rlmN</name>
    <name evidence="15" type="ORF">H8718_07695</name>
</gene>
<dbReference type="Gene3D" id="1.10.150.530">
    <property type="match status" value="1"/>
</dbReference>
<keyword evidence="2 13" id="KW-0004">4Fe-4S</keyword>
<comment type="catalytic activity">
    <reaction evidence="13">
        <text>adenosine(2503) in 23S rRNA + 2 reduced [2Fe-2S]-[ferredoxin] + 2 S-adenosyl-L-methionine = 2-methyladenosine(2503) in 23S rRNA + 5'-deoxyadenosine + L-methionine + 2 oxidized [2Fe-2S]-[ferredoxin] + S-adenosyl-L-homocysteine</text>
        <dbReference type="Rhea" id="RHEA:42916"/>
        <dbReference type="Rhea" id="RHEA-COMP:10000"/>
        <dbReference type="Rhea" id="RHEA-COMP:10001"/>
        <dbReference type="Rhea" id="RHEA-COMP:10152"/>
        <dbReference type="Rhea" id="RHEA-COMP:10282"/>
        <dbReference type="ChEBI" id="CHEBI:17319"/>
        <dbReference type="ChEBI" id="CHEBI:33737"/>
        <dbReference type="ChEBI" id="CHEBI:33738"/>
        <dbReference type="ChEBI" id="CHEBI:57844"/>
        <dbReference type="ChEBI" id="CHEBI:57856"/>
        <dbReference type="ChEBI" id="CHEBI:59789"/>
        <dbReference type="ChEBI" id="CHEBI:74411"/>
        <dbReference type="ChEBI" id="CHEBI:74497"/>
        <dbReference type="EC" id="2.1.1.192"/>
    </reaction>
</comment>
<evidence type="ECO:0000259" key="14">
    <source>
        <dbReference type="PROSITE" id="PS51918"/>
    </source>
</evidence>
<dbReference type="InterPro" id="IPR006638">
    <property type="entry name" value="Elp3/MiaA/NifB-like_rSAM"/>
</dbReference>
<dbReference type="CDD" id="cd01335">
    <property type="entry name" value="Radical_SAM"/>
    <property type="match status" value="1"/>
</dbReference>
<keyword evidence="16" id="KW-1185">Reference proteome</keyword>
<dbReference type="GO" id="GO:0070475">
    <property type="term" value="P:rRNA base methylation"/>
    <property type="evidence" value="ECO:0007669"/>
    <property type="project" value="UniProtKB-UniRule"/>
</dbReference>
<dbReference type="Gene3D" id="3.20.20.70">
    <property type="entry name" value="Aldolase class I"/>
    <property type="match status" value="1"/>
</dbReference>
<accession>A0A926EFK0</accession>
<dbReference type="PANTHER" id="PTHR30544">
    <property type="entry name" value="23S RRNA METHYLTRANSFERASE"/>
    <property type="match status" value="1"/>
</dbReference>
<dbReference type="RefSeq" id="WP_177672213.1">
    <property type="nucleotide sequence ID" value="NZ_JACRSY010000010.1"/>
</dbReference>
<feature type="binding site" evidence="13">
    <location>
        <position position="118"/>
    </location>
    <ligand>
        <name>[4Fe-4S] cluster</name>
        <dbReference type="ChEBI" id="CHEBI:49883"/>
        <note>4Fe-4S-S-AdoMet</note>
    </ligand>
</feature>
<feature type="active site" description="Proton acceptor" evidence="13">
    <location>
        <position position="91"/>
    </location>
</feature>
<comment type="catalytic activity">
    <reaction evidence="13">
        <text>adenosine(37) in tRNA + 2 reduced [2Fe-2S]-[ferredoxin] + 2 S-adenosyl-L-methionine = 2-methyladenosine(37) in tRNA + 5'-deoxyadenosine + L-methionine + 2 oxidized [2Fe-2S]-[ferredoxin] + S-adenosyl-L-homocysteine</text>
        <dbReference type="Rhea" id="RHEA:43332"/>
        <dbReference type="Rhea" id="RHEA-COMP:10000"/>
        <dbReference type="Rhea" id="RHEA-COMP:10001"/>
        <dbReference type="Rhea" id="RHEA-COMP:10162"/>
        <dbReference type="Rhea" id="RHEA-COMP:10485"/>
        <dbReference type="ChEBI" id="CHEBI:17319"/>
        <dbReference type="ChEBI" id="CHEBI:33737"/>
        <dbReference type="ChEBI" id="CHEBI:33738"/>
        <dbReference type="ChEBI" id="CHEBI:57844"/>
        <dbReference type="ChEBI" id="CHEBI:57856"/>
        <dbReference type="ChEBI" id="CHEBI:59789"/>
        <dbReference type="ChEBI" id="CHEBI:74411"/>
        <dbReference type="ChEBI" id="CHEBI:74497"/>
        <dbReference type="EC" id="2.1.1.192"/>
    </reaction>
</comment>
<dbReference type="Pfam" id="PF04055">
    <property type="entry name" value="Radical_SAM"/>
    <property type="match status" value="1"/>
</dbReference>
<feature type="binding site" evidence="13">
    <location>
        <position position="111"/>
    </location>
    <ligand>
        <name>[4Fe-4S] cluster</name>
        <dbReference type="ChEBI" id="CHEBI:49883"/>
        <note>4Fe-4S-S-AdoMet</note>
    </ligand>
</feature>
<dbReference type="InterPro" id="IPR048641">
    <property type="entry name" value="RlmN_N"/>
</dbReference>
<comment type="cofactor">
    <cofactor evidence="13">
        <name>[4Fe-4S] cluster</name>
        <dbReference type="ChEBI" id="CHEBI:49883"/>
    </cofactor>
    <text evidence="13">Binds 1 [4Fe-4S] cluster. The cluster is coordinated with 3 cysteines and an exchangeable S-adenosyl-L-methionine.</text>
</comment>
<comment type="caution">
    <text evidence="15">The sequence shown here is derived from an EMBL/GenBank/DDBJ whole genome shotgun (WGS) entry which is preliminary data.</text>
</comment>
<keyword evidence="11 13" id="KW-0411">Iron-sulfur</keyword>
<feature type="binding site" evidence="13">
    <location>
        <begin position="213"/>
        <end position="215"/>
    </location>
    <ligand>
        <name>S-adenosyl-L-methionine</name>
        <dbReference type="ChEBI" id="CHEBI:59789"/>
    </ligand>
</feature>
<evidence type="ECO:0000256" key="11">
    <source>
        <dbReference type="ARBA" id="ARBA00023014"/>
    </source>
</evidence>
<feature type="binding site" evidence="13">
    <location>
        <begin position="158"/>
        <end position="159"/>
    </location>
    <ligand>
        <name>S-adenosyl-L-methionine</name>
        <dbReference type="ChEBI" id="CHEBI:59789"/>
    </ligand>
</feature>
<dbReference type="InterPro" id="IPR040072">
    <property type="entry name" value="Methyltransferase_A"/>
</dbReference>
<dbReference type="GO" id="GO:0070040">
    <property type="term" value="F:rRNA (adenine(2503)-C2-)-methyltransferase activity"/>
    <property type="evidence" value="ECO:0007669"/>
    <property type="project" value="UniProtKB-UniRule"/>
</dbReference>
<comment type="miscellaneous">
    <text evidence="13">Reaction proceeds by a ping-pong mechanism involving intermediate methylation of a conserved cysteine residue.</text>
</comment>
<keyword evidence="3 13" id="KW-0963">Cytoplasm</keyword>
<evidence type="ECO:0000256" key="6">
    <source>
        <dbReference type="ARBA" id="ARBA00022679"/>
    </source>
</evidence>
<keyword evidence="12 13" id="KW-1015">Disulfide bond</keyword>
<evidence type="ECO:0000256" key="2">
    <source>
        <dbReference type="ARBA" id="ARBA00022485"/>
    </source>
</evidence>
<dbReference type="GO" id="GO:0000049">
    <property type="term" value="F:tRNA binding"/>
    <property type="evidence" value="ECO:0007669"/>
    <property type="project" value="UniProtKB-UniRule"/>
</dbReference>
<feature type="active site" description="S-methylcysteine intermediate" evidence="13">
    <location>
        <position position="332"/>
    </location>
</feature>
<comment type="caution">
    <text evidence="13">Lacks conserved residue(s) required for the propagation of feature annotation.</text>
</comment>
<dbReference type="PIRSF" id="PIRSF006004">
    <property type="entry name" value="CHP00048"/>
    <property type="match status" value="1"/>
</dbReference>
<keyword evidence="4 13" id="KW-0698">rRNA processing</keyword>
<dbReference type="GO" id="GO:0005737">
    <property type="term" value="C:cytoplasm"/>
    <property type="evidence" value="ECO:0007669"/>
    <property type="project" value="UniProtKB-SubCell"/>
</dbReference>
<comment type="subcellular location">
    <subcellularLocation>
        <location evidence="1 13">Cytoplasm</location>
    </subcellularLocation>
</comment>
<feature type="binding site" evidence="13">
    <location>
        <position position="289"/>
    </location>
    <ligand>
        <name>S-adenosyl-L-methionine</name>
        <dbReference type="ChEBI" id="CHEBI:59789"/>
    </ligand>
</feature>
<keyword evidence="10 13" id="KW-0408">Iron</keyword>
<evidence type="ECO:0000256" key="7">
    <source>
        <dbReference type="ARBA" id="ARBA00022691"/>
    </source>
</evidence>
<dbReference type="InterPro" id="IPR058240">
    <property type="entry name" value="rSAM_sf"/>
</dbReference>
<dbReference type="Pfam" id="PF21016">
    <property type="entry name" value="RlmN_N"/>
    <property type="match status" value="1"/>
</dbReference>
<dbReference type="PANTHER" id="PTHR30544:SF5">
    <property type="entry name" value="RADICAL SAM CORE DOMAIN-CONTAINING PROTEIN"/>
    <property type="match status" value="1"/>
</dbReference>
<dbReference type="SUPFAM" id="SSF102114">
    <property type="entry name" value="Radical SAM enzymes"/>
    <property type="match status" value="1"/>
</dbReference>
<dbReference type="GO" id="GO:0051539">
    <property type="term" value="F:4 iron, 4 sulfur cluster binding"/>
    <property type="evidence" value="ECO:0007669"/>
    <property type="project" value="UniProtKB-UniRule"/>
</dbReference>
<evidence type="ECO:0000256" key="12">
    <source>
        <dbReference type="ARBA" id="ARBA00023157"/>
    </source>
</evidence>
<keyword evidence="7 13" id="KW-0949">S-adenosyl-L-methionine</keyword>
<protein>
    <recommendedName>
        <fullName evidence="13">Probable dual-specificity RNA methyltransferase RlmN</fullName>
        <ecNumber evidence="13">2.1.1.192</ecNumber>
    </recommendedName>
    <alternativeName>
        <fullName evidence="13">23S rRNA (adenine(2503)-C(2))-methyltransferase</fullName>
    </alternativeName>
    <alternativeName>
        <fullName evidence="13">23S rRNA m2A2503 methyltransferase</fullName>
    </alternativeName>
    <alternativeName>
        <fullName evidence="13">Ribosomal RNA large subunit methyltransferase N</fullName>
    </alternativeName>
    <alternativeName>
        <fullName evidence="13">tRNA (adenine(37)-C(2))-methyltransferase</fullName>
    </alternativeName>
    <alternativeName>
        <fullName evidence="13">tRNA m2A37 methyltransferase</fullName>
    </alternativeName>
</protein>
<evidence type="ECO:0000256" key="1">
    <source>
        <dbReference type="ARBA" id="ARBA00004496"/>
    </source>
</evidence>
<dbReference type="SFLD" id="SFLDF00275">
    <property type="entry name" value="adenosine_C2_methyltransferase"/>
    <property type="match status" value="1"/>
</dbReference>
<dbReference type="AlphaFoldDB" id="A0A926EFK0"/>
<dbReference type="PROSITE" id="PS51918">
    <property type="entry name" value="RADICAL_SAM"/>
    <property type="match status" value="1"/>
</dbReference>
<dbReference type="HAMAP" id="MF_01849">
    <property type="entry name" value="RNA_methyltr_RlmN"/>
    <property type="match status" value="1"/>
</dbReference>
<evidence type="ECO:0000313" key="16">
    <source>
        <dbReference type="Proteomes" id="UP000655830"/>
    </source>
</evidence>
<reference evidence="15" key="1">
    <citation type="submission" date="2020-08" db="EMBL/GenBank/DDBJ databases">
        <title>Genome public.</title>
        <authorList>
            <person name="Liu C."/>
            <person name="Sun Q."/>
        </authorList>
    </citation>
    <scope>NUCLEOTIDE SEQUENCE</scope>
    <source>
        <strain evidence="15">NSJ-12</strain>
    </source>
</reference>
<evidence type="ECO:0000256" key="10">
    <source>
        <dbReference type="ARBA" id="ARBA00023004"/>
    </source>
</evidence>
<dbReference type="SMART" id="SM00729">
    <property type="entry name" value="Elp3"/>
    <property type="match status" value="1"/>
</dbReference>
<dbReference type="NCBIfam" id="TIGR00048">
    <property type="entry name" value="rRNA_mod_RlmN"/>
    <property type="match status" value="1"/>
</dbReference>
<dbReference type="InterPro" id="IPR007197">
    <property type="entry name" value="rSAM"/>
</dbReference>
<sequence length="345" mass="39689">MNDIISMNLIELEQIVMDLGQSKFRAKQLFDWLHKKLVWNYDEMTNLPISFREQLKELYPLTEMRIIEKYTSQIDGTIKYLFELSDSHIIESVLMRYKHGNSICISSQVGCRMGCKFCASTLEGLIRSLKVSEMLGQIYKVQQDTGERISNIVIMGSGEPLEYLNITTKFVELINHELGQNIGQRHITVSTCGLVPSIYELADKGFQITLAISLHATTDEKRREVMPIARRYSIEEILKACQHYINKTGRRITFEYSLIADKNDTIEDATRLAKLLKGMLAHVNLIPVNPIEERDYEAATHNRVEDFAKVLKSYNIETTVRRTLGADIDAACGQLRRRYLEKRGE</sequence>
<dbReference type="GO" id="GO:0002935">
    <property type="term" value="F:tRNA (adenine(37)-C2)-methyltransferase activity"/>
    <property type="evidence" value="ECO:0007669"/>
    <property type="project" value="UniProtKB-UniRule"/>
</dbReference>
<evidence type="ECO:0000256" key="13">
    <source>
        <dbReference type="HAMAP-Rule" id="MF_01849"/>
    </source>
</evidence>
<name>A0A926EFK0_9FIRM</name>
<dbReference type="GO" id="GO:0046872">
    <property type="term" value="F:metal ion binding"/>
    <property type="evidence" value="ECO:0007669"/>
    <property type="project" value="UniProtKB-KW"/>
</dbReference>
<dbReference type="SFLD" id="SFLDS00029">
    <property type="entry name" value="Radical_SAM"/>
    <property type="match status" value="1"/>
</dbReference>
<dbReference type="InterPro" id="IPR027492">
    <property type="entry name" value="RNA_MTrfase_RlmN"/>
</dbReference>
<feature type="domain" description="Radical SAM core" evidence="14">
    <location>
        <begin position="97"/>
        <end position="327"/>
    </location>
</feature>
<keyword evidence="5 13" id="KW-0489">Methyltransferase</keyword>
<evidence type="ECO:0000256" key="3">
    <source>
        <dbReference type="ARBA" id="ARBA00022490"/>
    </source>
</evidence>
<organism evidence="15 16">
    <name type="scientific">Zhenhengia yiwuensis</name>
    <dbReference type="NCBI Taxonomy" id="2763666"/>
    <lineage>
        <taxon>Bacteria</taxon>
        <taxon>Bacillati</taxon>
        <taxon>Bacillota</taxon>
        <taxon>Clostridia</taxon>
        <taxon>Lachnospirales</taxon>
        <taxon>Lachnospiraceae</taxon>
        <taxon>Zhenhengia</taxon>
    </lineage>
</organism>
<dbReference type="FunFam" id="3.20.20.70:FF:000014">
    <property type="entry name" value="Probable dual-specificity RNA methyltransferase RlmN"/>
    <property type="match status" value="1"/>
</dbReference>
<dbReference type="InterPro" id="IPR004383">
    <property type="entry name" value="rRNA_lsu_MTrfase_RlmN/Cfr"/>
</dbReference>
<comment type="similarity">
    <text evidence="13">Belongs to the radical SAM superfamily. RlmN family.</text>
</comment>
<evidence type="ECO:0000256" key="5">
    <source>
        <dbReference type="ARBA" id="ARBA00022603"/>
    </source>
</evidence>
<keyword evidence="9 13" id="KW-0479">Metal-binding</keyword>
<feature type="binding site" evidence="13">
    <location>
        <position position="190"/>
    </location>
    <ligand>
        <name>S-adenosyl-L-methionine</name>
        <dbReference type="ChEBI" id="CHEBI:59789"/>
    </ligand>
</feature>
<evidence type="ECO:0000313" key="15">
    <source>
        <dbReference type="EMBL" id="MBC8579409.1"/>
    </source>
</evidence>
<dbReference type="EC" id="2.1.1.192" evidence="13"/>
<dbReference type="GO" id="GO:0019843">
    <property type="term" value="F:rRNA binding"/>
    <property type="evidence" value="ECO:0007669"/>
    <property type="project" value="UniProtKB-UniRule"/>
</dbReference>
<comment type="function">
    <text evidence="13">Specifically methylates position 2 of adenine 2503 in 23S rRNA and position 2 of adenine 37 in tRNAs.</text>
</comment>
<evidence type="ECO:0000256" key="8">
    <source>
        <dbReference type="ARBA" id="ARBA00022694"/>
    </source>
</evidence>
<dbReference type="EMBL" id="JACRSY010000010">
    <property type="protein sequence ID" value="MBC8579409.1"/>
    <property type="molecule type" value="Genomic_DNA"/>
</dbReference>
<evidence type="ECO:0000256" key="4">
    <source>
        <dbReference type="ARBA" id="ARBA00022552"/>
    </source>
</evidence>
<dbReference type="SFLD" id="SFLDG01062">
    <property type="entry name" value="methyltransferase_(Class_A)"/>
    <property type="match status" value="1"/>
</dbReference>
<dbReference type="InterPro" id="IPR013785">
    <property type="entry name" value="Aldolase_TIM"/>
</dbReference>
<proteinExistence type="inferred from homology"/>
<dbReference type="GO" id="GO:0030488">
    <property type="term" value="P:tRNA methylation"/>
    <property type="evidence" value="ECO:0007669"/>
    <property type="project" value="UniProtKB-UniRule"/>
</dbReference>
<keyword evidence="6 13" id="KW-0808">Transferase</keyword>
<feature type="binding site" evidence="13">
    <location>
        <position position="115"/>
    </location>
    <ligand>
        <name>[4Fe-4S] cluster</name>
        <dbReference type="ChEBI" id="CHEBI:49883"/>
        <note>4Fe-4S-S-AdoMet</note>
    </ligand>
</feature>